<evidence type="ECO:0000256" key="4">
    <source>
        <dbReference type="SAM" id="SignalP"/>
    </source>
</evidence>
<feature type="signal peptide" evidence="4">
    <location>
        <begin position="1"/>
        <end position="29"/>
    </location>
</feature>
<name>A0ABD3S8D1_9LAMI</name>
<dbReference type="InterPro" id="IPR016140">
    <property type="entry name" value="Bifunc_inhib/LTP/seed_store"/>
</dbReference>
<keyword evidence="3" id="KW-0446">Lipid-binding</keyword>
<evidence type="ECO:0000259" key="5">
    <source>
        <dbReference type="Pfam" id="PF00234"/>
    </source>
</evidence>
<keyword evidence="4" id="KW-0732">Signal</keyword>
<dbReference type="Gene3D" id="1.10.110.10">
    <property type="entry name" value="Plant lipid-transfer and hydrophobic proteins"/>
    <property type="match status" value="1"/>
</dbReference>
<reference evidence="6 7" key="1">
    <citation type="submission" date="2024-12" db="EMBL/GenBank/DDBJ databases">
        <title>The unique morphological basis and parallel evolutionary history of personate flowers in Penstemon.</title>
        <authorList>
            <person name="Depatie T.H."/>
            <person name="Wessinger C.A."/>
        </authorList>
    </citation>
    <scope>NUCLEOTIDE SEQUENCE [LARGE SCALE GENOMIC DNA]</scope>
    <source>
        <strain evidence="6">WTNN_2</strain>
        <tissue evidence="6">Leaf</tissue>
    </source>
</reference>
<evidence type="ECO:0000256" key="2">
    <source>
        <dbReference type="ARBA" id="ARBA00022448"/>
    </source>
</evidence>
<organism evidence="6 7">
    <name type="scientific">Penstemon smallii</name>
    <dbReference type="NCBI Taxonomy" id="265156"/>
    <lineage>
        <taxon>Eukaryota</taxon>
        <taxon>Viridiplantae</taxon>
        <taxon>Streptophyta</taxon>
        <taxon>Embryophyta</taxon>
        <taxon>Tracheophyta</taxon>
        <taxon>Spermatophyta</taxon>
        <taxon>Magnoliopsida</taxon>
        <taxon>eudicotyledons</taxon>
        <taxon>Gunneridae</taxon>
        <taxon>Pentapetalae</taxon>
        <taxon>asterids</taxon>
        <taxon>lamiids</taxon>
        <taxon>Lamiales</taxon>
        <taxon>Plantaginaceae</taxon>
        <taxon>Cheloneae</taxon>
        <taxon>Penstemon</taxon>
    </lineage>
</organism>
<dbReference type="Pfam" id="PF00234">
    <property type="entry name" value="Tryp_alpha_amyl"/>
    <property type="match status" value="1"/>
</dbReference>
<dbReference type="InterPro" id="IPR000528">
    <property type="entry name" value="Plant_nsLTP"/>
</dbReference>
<keyword evidence="2" id="KW-0813">Transport</keyword>
<sequence length="116" mass="12647">MTERCTFRWLAVAMLLALVVNNNYHRATAEIQCGEAVTEVLPCESYLLSGAPTPSVSCCSGLQSLDKSATASQETARSFPINMAKIQELPKLCNITLNFPIKPDIDCDSFATRICS</sequence>
<dbReference type="PANTHER" id="PTHR33076">
    <property type="entry name" value="NON-SPECIFIC LIPID-TRANSFER PROTEIN 2-RELATED"/>
    <property type="match status" value="1"/>
</dbReference>
<comment type="similarity">
    <text evidence="1">Belongs to the plant LTP family.</text>
</comment>
<feature type="domain" description="Bifunctional inhibitor/plant lipid transfer protein/seed storage helical" evidence="5">
    <location>
        <begin position="33"/>
        <end position="107"/>
    </location>
</feature>
<evidence type="ECO:0000313" key="7">
    <source>
        <dbReference type="Proteomes" id="UP001634393"/>
    </source>
</evidence>
<dbReference type="EMBL" id="JBJXBP010000007">
    <property type="protein sequence ID" value="KAL3820774.1"/>
    <property type="molecule type" value="Genomic_DNA"/>
</dbReference>
<dbReference type="GO" id="GO:0008289">
    <property type="term" value="F:lipid binding"/>
    <property type="evidence" value="ECO:0007669"/>
    <property type="project" value="UniProtKB-KW"/>
</dbReference>
<comment type="caution">
    <text evidence="6">The sequence shown here is derived from an EMBL/GenBank/DDBJ whole genome shotgun (WGS) entry which is preliminary data.</text>
</comment>
<evidence type="ECO:0000256" key="3">
    <source>
        <dbReference type="ARBA" id="ARBA00023121"/>
    </source>
</evidence>
<feature type="chain" id="PRO_5044781348" description="Bifunctional inhibitor/plant lipid transfer protein/seed storage helical domain-containing protein" evidence="4">
    <location>
        <begin position="30"/>
        <end position="116"/>
    </location>
</feature>
<evidence type="ECO:0000256" key="1">
    <source>
        <dbReference type="ARBA" id="ARBA00009748"/>
    </source>
</evidence>
<dbReference type="CDD" id="cd01960">
    <property type="entry name" value="nsLTP1"/>
    <property type="match status" value="1"/>
</dbReference>
<proteinExistence type="inferred from homology"/>
<protein>
    <recommendedName>
        <fullName evidence="5">Bifunctional inhibitor/plant lipid transfer protein/seed storage helical domain-containing protein</fullName>
    </recommendedName>
</protein>
<evidence type="ECO:0000313" key="6">
    <source>
        <dbReference type="EMBL" id="KAL3820774.1"/>
    </source>
</evidence>
<dbReference type="Proteomes" id="UP001634393">
    <property type="component" value="Unassembled WGS sequence"/>
</dbReference>
<keyword evidence="7" id="KW-1185">Reference proteome</keyword>
<gene>
    <name evidence="6" type="ORF">ACJIZ3_006679</name>
</gene>
<dbReference type="SUPFAM" id="SSF47699">
    <property type="entry name" value="Bifunctional inhibitor/lipid-transfer protein/seed storage 2S albumin"/>
    <property type="match status" value="1"/>
</dbReference>
<accession>A0ABD3S8D1</accession>
<dbReference type="AlphaFoldDB" id="A0ABD3S8D1"/>
<dbReference type="InterPro" id="IPR036312">
    <property type="entry name" value="Bifun_inhib/LTP/seed_sf"/>
</dbReference>